<proteinExistence type="predicted"/>
<protein>
    <submittedName>
        <fullName evidence="1">Uncharacterized protein</fullName>
    </submittedName>
</protein>
<evidence type="ECO:0000313" key="2">
    <source>
        <dbReference type="Proteomes" id="UP000614610"/>
    </source>
</evidence>
<name>A0A8H8VGV3_ORBOL</name>
<dbReference type="OrthoDB" id="2749588at2759"/>
<reference evidence="1" key="1">
    <citation type="submission" date="2019-06" db="EMBL/GenBank/DDBJ databases">
        <authorList>
            <person name="Palmer J.M."/>
        </authorList>
    </citation>
    <scope>NUCLEOTIDE SEQUENCE</scope>
    <source>
        <strain evidence="1">TWF679</strain>
    </source>
</reference>
<dbReference type="Proteomes" id="UP000614610">
    <property type="component" value="Unassembled WGS sequence"/>
</dbReference>
<comment type="caution">
    <text evidence="1">The sequence shown here is derived from an EMBL/GenBank/DDBJ whole genome shotgun (WGS) entry which is preliminary data.</text>
</comment>
<dbReference type="AlphaFoldDB" id="A0A8H8VGV3"/>
<evidence type="ECO:0000313" key="1">
    <source>
        <dbReference type="EMBL" id="KAF3217693.1"/>
    </source>
</evidence>
<dbReference type="EMBL" id="WIWT01000013">
    <property type="protein sequence ID" value="KAF3217693.1"/>
    <property type="molecule type" value="Genomic_DNA"/>
</dbReference>
<accession>A0A8H8VGV3</accession>
<sequence>MSRKTNFRWTDKYRVLYAAEYKAGMMASSSTNEQEIKYGQTVHYDLKKEMLPATGQADSSGSFQVVGSPGGSFRVAVEVQTGDTWTPIFVDPDSHGGNPTTTLTPKNEYALYWSNSAGTKSMIAVTLTPSYSTSFADGQNAKTLRYGHRIPGQPGNNEPFDWHE</sequence>
<gene>
    <name evidence="1" type="ORF">TWF679_001895</name>
</gene>
<organism evidence="1 2">
    <name type="scientific">Orbilia oligospora</name>
    <name type="common">Nematode-trapping fungus</name>
    <name type="synonym">Arthrobotrys oligospora</name>
    <dbReference type="NCBI Taxonomy" id="2813651"/>
    <lineage>
        <taxon>Eukaryota</taxon>
        <taxon>Fungi</taxon>
        <taxon>Dikarya</taxon>
        <taxon>Ascomycota</taxon>
        <taxon>Pezizomycotina</taxon>
        <taxon>Orbiliomycetes</taxon>
        <taxon>Orbiliales</taxon>
        <taxon>Orbiliaceae</taxon>
        <taxon>Orbilia</taxon>
    </lineage>
</organism>